<dbReference type="AlphaFoldDB" id="X1SFI0"/>
<reference evidence="1" key="1">
    <citation type="journal article" date="2014" name="Front. Microbiol.">
        <title>High frequency of phylogenetically diverse reductive dehalogenase-homologous genes in deep subseafloor sedimentary metagenomes.</title>
        <authorList>
            <person name="Kawai M."/>
            <person name="Futagami T."/>
            <person name="Toyoda A."/>
            <person name="Takaki Y."/>
            <person name="Nishi S."/>
            <person name="Hori S."/>
            <person name="Arai W."/>
            <person name="Tsubouchi T."/>
            <person name="Morono Y."/>
            <person name="Uchiyama I."/>
            <person name="Ito T."/>
            <person name="Fujiyama A."/>
            <person name="Inagaki F."/>
            <person name="Takami H."/>
        </authorList>
    </citation>
    <scope>NUCLEOTIDE SEQUENCE</scope>
    <source>
        <strain evidence="1">Expedition CK06-06</strain>
    </source>
</reference>
<protein>
    <submittedName>
        <fullName evidence="1">Uncharacterized protein</fullName>
    </submittedName>
</protein>
<comment type="caution">
    <text evidence="1">The sequence shown here is derived from an EMBL/GenBank/DDBJ whole genome shotgun (WGS) entry which is preliminary data.</text>
</comment>
<proteinExistence type="predicted"/>
<gene>
    <name evidence="1" type="ORF">S12H4_16368</name>
</gene>
<sequence length="138" mass="15776">CLKKNKCTDCAGTDIVWYWSPHFHLFGFGWITNTKKISEKYGWVIKNHGVRDSIGGTAFYQLTHCGIHNGKQAVTWFGILHYSKMKIDPPPKTDAEFESRECRLCGDRLRLVRYHGSKPPPLEESNIIDSTGWAYVNG</sequence>
<organism evidence="1">
    <name type="scientific">marine sediment metagenome</name>
    <dbReference type="NCBI Taxonomy" id="412755"/>
    <lineage>
        <taxon>unclassified sequences</taxon>
        <taxon>metagenomes</taxon>
        <taxon>ecological metagenomes</taxon>
    </lineage>
</organism>
<feature type="non-terminal residue" evidence="1">
    <location>
        <position position="1"/>
    </location>
</feature>
<name>X1SFI0_9ZZZZ</name>
<dbReference type="EMBL" id="BARW01007911">
    <property type="protein sequence ID" value="GAI77906.1"/>
    <property type="molecule type" value="Genomic_DNA"/>
</dbReference>
<evidence type="ECO:0000313" key="1">
    <source>
        <dbReference type="EMBL" id="GAI77906.1"/>
    </source>
</evidence>
<accession>X1SFI0</accession>